<reference evidence="1" key="1">
    <citation type="submission" date="2023-11" db="EMBL/GenBank/DDBJ databases">
        <title>Genome assemblies of two species of porcelain crab, Petrolisthes cinctipes and Petrolisthes manimaculis (Anomura: Porcellanidae).</title>
        <authorList>
            <person name="Angst P."/>
        </authorList>
    </citation>
    <scope>NUCLEOTIDE SEQUENCE</scope>
    <source>
        <strain evidence="1">PB745_02</strain>
        <tissue evidence="1">Gill</tissue>
    </source>
</reference>
<organism evidence="1 2">
    <name type="scientific">Petrolisthes manimaculis</name>
    <dbReference type="NCBI Taxonomy" id="1843537"/>
    <lineage>
        <taxon>Eukaryota</taxon>
        <taxon>Metazoa</taxon>
        <taxon>Ecdysozoa</taxon>
        <taxon>Arthropoda</taxon>
        <taxon>Crustacea</taxon>
        <taxon>Multicrustacea</taxon>
        <taxon>Malacostraca</taxon>
        <taxon>Eumalacostraca</taxon>
        <taxon>Eucarida</taxon>
        <taxon>Decapoda</taxon>
        <taxon>Pleocyemata</taxon>
        <taxon>Anomura</taxon>
        <taxon>Galatheoidea</taxon>
        <taxon>Porcellanidae</taxon>
        <taxon>Petrolisthes</taxon>
    </lineage>
</organism>
<keyword evidence="2" id="KW-1185">Reference proteome</keyword>
<protein>
    <submittedName>
        <fullName evidence="1">Uncharacterized protein</fullName>
    </submittedName>
</protein>
<dbReference type="AlphaFoldDB" id="A0AAE1NFQ4"/>
<proteinExistence type="predicted"/>
<comment type="caution">
    <text evidence="1">The sequence shown here is derived from an EMBL/GenBank/DDBJ whole genome shotgun (WGS) entry which is preliminary data.</text>
</comment>
<name>A0AAE1NFQ4_9EUCA</name>
<dbReference type="Proteomes" id="UP001292094">
    <property type="component" value="Unassembled WGS sequence"/>
</dbReference>
<evidence type="ECO:0000313" key="2">
    <source>
        <dbReference type="Proteomes" id="UP001292094"/>
    </source>
</evidence>
<accession>A0AAE1NFQ4</accession>
<evidence type="ECO:0000313" key="1">
    <source>
        <dbReference type="EMBL" id="KAK4287881.1"/>
    </source>
</evidence>
<gene>
    <name evidence="1" type="ORF">Pmani_039061</name>
</gene>
<sequence>MLHDGERSCPLTTLLLPHLFSPSSDTAPLLSFLYSSLTSSLLPLLLPHLFSPSSDTAPLLSFLYSLHYPSTPSPLLLLHYLFSPSSDTASLLSFIYSLHYLVYSFTSTLPPLTLHL</sequence>
<dbReference type="EMBL" id="JAWZYT010006602">
    <property type="protein sequence ID" value="KAK4287881.1"/>
    <property type="molecule type" value="Genomic_DNA"/>
</dbReference>